<dbReference type="PRINTS" id="PR00625">
    <property type="entry name" value="JDOMAIN"/>
</dbReference>
<dbReference type="Proteomes" id="UP001147747">
    <property type="component" value="Unassembled WGS sequence"/>
</dbReference>
<evidence type="ECO:0000256" key="3">
    <source>
        <dbReference type="ARBA" id="ARBA00023186"/>
    </source>
</evidence>
<reference evidence="6" key="2">
    <citation type="journal article" date="2023" name="IMA Fungus">
        <title>Comparative genomic study of the Penicillium genus elucidates a diverse pangenome and 15 lateral gene transfer events.</title>
        <authorList>
            <person name="Petersen C."/>
            <person name="Sorensen T."/>
            <person name="Nielsen M.R."/>
            <person name="Sondergaard T.E."/>
            <person name="Sorensen J.L."/>
            <person name="Fitzpatrick D.A."/>
            <person name="Frisvad J.C."/>
            <person name="Nielsen K.L."/>
        </authorList>
    </citation>
    <scope>NUCLEOTIDE SEQUENCE</scope>
    <source>
        <strain evidence="6">IBT 29677</strain>
    </source>
</reference>
<feature type="region of interest" description="Disordered" evidence="4">
    <location>
        <begin position="971"/>
        <end position="1006"/>
    </location>
</feature>
<evidence type="ECO:0000256" key="1">
    <source>
        <dbReference type="ARBA" id="ARBA00010197"/>
    </source>
</evidence>
<dbReference type="InterPro" id="IPR004015">
    <property type="entry name" value="SKI-int_prot_SKIP_SNW-dom"/>
</dbReference>
<dbReference type="SMART" id="SM00271">
    <property type="entry name" value="DnaJ"/>
    <property type="match status" value="1"/>
</dbReference>
<sequence length="1335" mass="148875">MASTFDRTATVADHDSGSDRDDDGLDGDYSMVADADYPNTVDYYTLLGLSSHPPPTDAEIRSAYRSLTLSFHPDKQPPHLREAARRHFNQIQEAYDVLIDSQKRTVYDMMGAEGVKREWGHFGAMGLHGEAANQDVGVKTMSSDQFRRWFLKTMKKRERKAVESLVESHGTLTIGIDASETITVDDDDDVTFHIPSPKLSTFGVNYSFNTPLPLPDFFKATNNDSEDKDASTEEPDSEDDDDDLVQLTINAGVRGNIKERKQRLTISYDDGTEEEDLEVPIAPILVGNALELGATVTPNFKGLLGTRGVWNRFPFSFLKDSSVSLGALLLPTPALTTTVTRAYQPISGVKPFNVAATSTIQRSLAESPPAFQIQATKQIAERKVAVLTWNSGLLQWPGFLTETFPSLGMSAEAFYASMENPSQLQIALMSVAKPKPAQTGGDEEGDYDDETQNLENADIDRSAEAWNTSLTLSPGGGGIALTYSRNLFSGKPMDDPVRTEWNSEGYLPMAKMDEARAVKVQVSSIIGLDGSIQWTVKGTRLFGENTRVGLGMGISANNIAMTVHWKRLGQRINLPVILMPHRHHDAAVLATAIPWVTYCAIEFGYVRPRERKKRRQAVARRHKELNKLIPKKRAESEQAIELMLDQVQRRQAREEYHGGLVVTKAEYGYYPSQSKKPKSGFTEPRVMDATIPVAALVYGGQLVIPKERVKFQTLGFYDPAPLLPKRLKIWYKFQGQEHFVELGDKEGTACPFSLIMASLASGLFKSLPKPKYTGEEEEVPQHAQPRGPRVVGADQLDETQVVLRRVGPPPYGNRAGWRPRAPEDFGDGGAFPEILVAQYPLDMGRKGTSSTSNALAVQVDAEGKVKYDAIARRGHADNRVVHASFKDLIPLRQRVDMGEISLDRPSEEEVAAQMEKTKNALASLVDGAVQAQKPKNVKGGRRNEPTFVRYTPANQMGDNDKKNDRIMKIVDRQQDPMEPPKFKHKKIPRGPPSPPPPVMHSPPRKLTAEDQEAWKIPPPVSNWKNPKGYTVPLDKRLAADGRGLQDVTINDKFAQLAESLFTADRHAREEVQLRAQMQQKLAEKEKAQKEEHLRQLAQKARQERAGPSRRDSDARSRSRSRSASRSASPYSSRSATPDQDEQAARDREQQRRERRQENERQLRQSRMGTERRIQTMAREQNRDISEKVALGLAKPTQSSESMWDSRLFNQTSGMHAGFNEDNPYDKPLFAAQDAINSIYRPRAQADADDEEAGEGEMSKIQKTNRFEVLGRAKEGFRGAADAEERQGPVQFEKDTADPFGIDSMIADVTAGQKRYGIQEAEPDDRGSKRARVDDD</sequence>
<dbReference type="PROSITE" id="PS50076">
    <property type="entry name" value="DNAJ_2"/>
    <property type="match status" value="1"/>
</dbReference>
<feature type="region of interest" description="Disordered" evidence="4">
    <location>
        <begin position="1242"/>
        <end position="1263"/>
    </location>
</feature>
<dbReference type="Pfam" id="PF00226">
    <property type="entry name" value="DnaJ"/>
    <property type="match status" value="1"/>
</dbReference>
<dbReference type="InterPro" id="IPR001623">
    <property type="entry name" value="DnaJ_domain"/>
</dbReference>
<feature type="compositionally biased region" description="Acidic residues" evidence="4">
    <location>
        <begin position="224"/>
        <end position="242"/>
    </location>
</feature>
<accession>A0A9W9VGT7</accession>
<feature type="compositionally biased region" description="Pro residues" evidence="4">
    <location>
        <begin position="989"/>
        <end position="1000"/>
    </location>
</feature>
<feature type="compositionally biased region" description="Basic and acidic residues" evidence="4">
    <location>
        <begin position="971"/>
        <end position="981"/>
    </location>
</feature>
<dbReference type="OrthoDB" id="666364at2759"/>
<dbReference type="Pfam" id="PF11875">
    <property type="entry name" value="DnaJ-like_C11_C"/>
    <property type="match status" value="1"/>
</dbReference>
<dbReference type="InterPro" id="IPR036869">
    <property type="entry name" value="J_dom_sf"/>
</dbReference>
<proteinExistence type="inferred from homology"/>
<protein>
    <recommendedName>
        <fullName evidence="2">Pre-mRNA-processing protein 45</fullName>
    </recommendedName>
</protein>
<evidence type="ECO:0000256" key="4">
    <source>
        <dbReference type="SAM" id="MobiDB-lite"/>
    </source>
</evidence>
<feature type="region of interest" description="Disordered" evidence="4">
    <location>
        <begin position="771"/>
        <end position="790"/>
    </location>
</feature>
<feature type="compositionally biased region" description="Basic and acidic residues" evidence="4">
    <location>
        <begin position="1277"/>
        <end position="1296"/>
    </location>
</feature>
<dbReference type="GO" id="GO:0005681">
    <property type="term" value="C:spliceosomal complex"/>
    <property type="evidence" value="ECO:0007669"/>
    <property type="project" value="InterPro"/>
</dbReference>
<feature type="region of interest" description="Disordered" evidence="4">
    <location>
        <begin position="1277"/>
        <end position="1335"/>
    </location>
</feature>
<organism evidence="6 7">
    <name type="scientific">Penicillium cosmopolitanum</name>
    <dbReference type="NCBI Taxonomy" id="1131564"/>
    <lineage>
        <taxon>Eukaryota</taxon>
        <taxon>Fungi</taxon>
        <taxon>Dikarya</taxon>
        <taxon>Ascomycota</taxon>
        <taxon>Pezizomycotina</taxon>
        <taxon>Eurotiomycetes</taxon>
        <taxon>Eurotiomycetidae</taxon>
        <taxon>Eurotiales</taxon>
        <taxon>Aspergillaceae</taxon>
        <taxon>Penicillium</taxon>
    </lineage>
</organism>
<feature type="region of interest" description="Disordered" evidence="4">
    <location>
        <begin position="1"/>
        <end position="29"/>
    </location>
</feature>
<dbReference type="InterPro" id="IPR017862">
    <property type="entry name" value="SKI-int_prot_SKIP"/>
</dbReference>
<feature type="region of interest" description="Disordered" evidence="4">
    <location>
        <begin position="1079"/>
        <end position="1181"/>
    </location>
</feature>
<feature type="compositionally biased region" description="Basic and acidic residues" evidence="4">
    <location>
        <begin position="1323"/>
        <end position="1335"/>
    </location>
</feature>
<feature type="compositionally biased region" description="Basic and acidic residues" evidence="4">
    <location>
        <begin position="1081"/>
        <end position="1116"/>
    </location>
</feature>
<dbReference type="RefSeq" id="XP_056482637.1">
    <property type="nucleotide sequence ID" value="XM_056636607.1"/>
</dbReference>
<comment type="similarity">
    <text evidence="1">Belongs to the SNW family.</text>
</comment>
<dbReference type="Pfam" id="PF02731">
    <property type="entry name" value="SKIP_SNW"/>
    <property type="match status" value="1"/>
</dbReference>
<evidence type="ECO:0000313" key="6">
    <source>
        <dbReference type="EMBL" id="KAJ5378851.1"/>
    </source>
</evidence>
<dbReference type="GO" id="GO:0000398">
    <property type="term" value="P:mRNA splicing, via spliceosome"/>
    <property type="evidence" value="ECO:0007669"/>
    <property type="project" value="InterPro"/>
</dbReference>
<dbReference type="InterPro" id="IPR018253">
    <property type="entry name" value="DnaJ_domain_CS"/>
</dbReference>
<dbReference type="CDD" id="cd06257">
    <property type="entry name" value="DnaJ"/>
    <property type="match status" value="1"/>
</dbReference>
<dbReference type="InterPro" id="IPR024586">
    <property type="entry name" value="DnaJ-like_C11_C"/>
</dbReference>
<evidence type="ECO:0000313" key="7">
    <source>
        <dbReference type="Proteomes" id="UP001147747"/>
    </source>
</evidence>
<keyword evidence="3" id="KW-0143">Chaperone</keyword>
<dbReference type="GeneID" id="81375587"/>
<reference evidence="6" key="1">
    <citation type="submission" date="2022-12" db="EMBL/GenBank/DDBJ databases">
        <authorList>
            <person name="Petersen C."/>
        </authorList>
    </citation>
    <scope>NUCLEOTIDE SEQUENCE</scope>
    <source>
        <strain evidence="6">IBT 29677</strain>
    </source>
</reference>
<keyword evidence="7" id="KW-1185">Reference proteome</keyword>
<dbReference type="PANTHER" id="PTHR12096">
    <property type="entry name" value="NUCLEAR PROTEIN SKIP-RELATED"/>
    <property type="match status" value="1"/>
</dbReference>
<evidence type="ECO:0000256" key="2">
    <source>
        <dbReference type="ARBA" id="ARBA00022160"/>
    </source>
</evidence>
<feature type="region of interest" description="Disordered" evidence="4">
    <location>
        <begin position="217"/>
        <end position="242"/>
    </location>
</feature>
<dbReference type="Gene3D" id="1.10.287.110">
    <property type="entry name" value="DnaJ domain"/>
    <property type="match status" value="1"/>
</dbReference>
<feature type="compositionally biased region" description="Basic and acidic residues" evidence="4">
    <location>
        <begin position="1142"/>
        <end position="1181"/>
    </location>
</feature>
<evidence type="ECO:0000259" key="5">
    <source>
        <dbReference type="PROSITE" id="PS50076"/>
    </source>
</evidence>
<feature type="domain" description="J" evidence="5">
    <location>
        <begin position="42"/>
        <end position="111"/>
    </location>
</feature>
<dbReference type="SUPFAM" id="SSF46565">
    <property type="entry name" value="Chaperone J-domain"/>
    <property type="match status" value="1"/>
</dbReference>
<feature type="compositionally biased region" description="Low complexity" evidence="4">
    <location>
        <begin position="1123"/>
        <end position="1135"/>
    </location>
</feature>
<gene>
    <name evidence="6" type="ORF">N7509_011970</name>
</gene>
<dbReference type="EMBL" id="JAPZBU010000011">
    <property type="protein sequence ID" value="KAJ5378851.1"/>
    <property type="molecule type" value="Genomic_DNA"/>
</dbReference>
<comment type="caution">
    <text evidence="6">The sequence shown here is derived from an EMBL/GenBank/DDBJ whole genome shotgun (WGS) entry which is preliminary data.</text>
</comment>
<name>A0A9W9VGT7_9EURO</name>
<dbReference type="PROSITE" id="PS00636">
    <property type="entry name" value="DNAJ_1"/>
    <property type="match status" value="1"/>
</dbReference>